<dbReference type="InterPro" id="IPR032675">
    <property type="entry name" value="LRR_dom_sf"/>
</dbReference>
<evidence type="ECO:0000259" key="8">
    <source>
        <dbReference type="Pfam" id="PF23559"/>
    </source>
</evidence>
<evidence type="ECO:0000256" key="4">
    <source>
        <dbReference type="ARBA" id="ARBA00022821"/>
    </source>
</evidence>
<evidence type="ECO:0000259" key="7">
    <source>
        <dbReference type="Pfam" id="PF23247"/>
    </source>
</evidence>
<feature type="domain" description="Disease resistance protein winged helix" evidence="8">
    <location>
        <begin position="400"/>
        <end position="471"/>
    </location>
</feature>
<dbReference type="SUPFAM" id="SSF52540">
    <property type="entry name" value="P-loop containing nucleoside triphosphate hydrolases"/>
    <property type="match status" value="1"/>
</dbReference>
<dbReference type="SUPFAM" id="SSF52058">
    <property type="entry name" value="L domain-like"/>
    <property type="match status" value="1"/>
</dbReference>
<dbReference type="PANTHER" id="PTHR33463">
    <property type="entry name" value="NB-ARC DOMAIN-CONTAINING PROTEIN-RELATED"/>
    <property type="match status" value="1"/>
</dbReference>
<dbReference type="Pfam" id="PF23247">
    <property type="entry name" value="LRR_RPS2"/>
    <property type="match status" value="1"/>
</dbReference>
<dbReference type="InterPro" id="IPR001611">
    <property type="entry name" value="Leu-rich_rpt"/>
</dbReference>
<keyword evidence="4" id="KW-0611">Plant defense</keyword>
<keyword evidence="2" id="KW-0677">Repeat</keyword>
<dbReference type="InterPro" id="IPR002182">
    <property type="entry name" value="NB-ARC"/>
</dbReference>
<dbReference type="Gene3D" id="3.80.10.10">
    <property type="entry name" value="Ribonuclease Inhibitor"/>
    <property type="match status" value="2"/>
</dbReference>
<evidence type="ECO:0008006" key="11">
    <source>
        <dbReference type="Google" id="ProtNLM"/>
    </source>
</evidence>
<gene>
    <name evidence="9" type="ORF">V6N12_029727</name>
</gene>
<keyword evidence="5" id="KW-0067">ATP-binding</keyword>
<sequence length="963" mass="109887">MEFLGPVLEIVRTIWGPVGKCFKYHTSVKKYMVVLHKKLEELNSKKEDIRSRLNIDVHKGKTMKKEVELWLHSVESINSEVDAISREVRAMKCLSRARLGKKITLRIQAVEKLHEKGAFRESLAIDAPPGNNDTLPTAELVGESTARRNKEEVCHFLIDDDNCRKIGVYGMGGIGKTTITKHIHNQIITDQTNMFERVIWVSVSKSTSVTQLQDKVACALGVCIPENGSEMIRAAKLYAVMRTMKKYILILDDVWEEFQLEDVGIPEPTADNASKFVLTTRFADVCLRMGCKPIKVKLLTEEEAWTLFVEKSGCDAICPQIKAIAEEIAREGACLPLAIITIARSMKGVTESCEWRNALEELRDSTRGHHDMRKVLEQLKFSYKQLEDEKLRHCLLYCALYPEDLDIGRKELIERLIAGGLIDGMKSRQAEFDKGHAMLNKLEKACLLECVMDNYGNEKRVKMHDLIRDMVLYVTSIGSHVMVKAGMHLREIPNKKYWTEDLEMVSLMYNSISEIPADTSPMCPRLSTLLLSSNHCLRRIPDTYFMHMGILQVLDLSDTSIEVLPNSISELEKLTVLLLLGCRRLRSVPPLTRLVALKWLDLCDTRVKEIPQGMEMLINLTYLNLYTPDLEFFPFGILPKLRNLQVLITYGASKTFMIKGQELAALTKLECVSGQLCDVHDMNMFTFSIQDRGPVAYCLRVGEYPCTRIEEEKESFGNLVILSRCIVREDELVLPNDIQVLELHDCQGFASICEIFSRNCATGLKSCQMSGCGDMECAFQSPLSSPSESLELLVLRNLENLLVFYKGPAATVPDSTFTNLKRLAIHECRKIKKLFTPNMQLHRLEDLEVSNYHQIEEIIEEHSINRDNVINFPMLRSLTLRGLPNLKTVFMGVIHCDSLQVCQVFGCPKLKRLPFSLLLLPKSLERISATREWWESLEWDQPNTQTAFQHFFGTDLRYSNIWW</sequence>
<keyword evidence="10" id="KW-1185">Reference proteome</keyword>
<dbReference type="InterPro" id="IPR042197">
    <property type="entry name" value="Apaf_helical"/>
</dbReference>
<name>A0ABR2CWZ4_9ROSI</name>
<evidence type="ECO:0000256" key="5">
    <source>
        <dbReference type="ARBA" id="ARBA00022840"/>
    </source>
</evidence>
<protein>
    <recommendedName>
        <fullName evidence="11">NB-ARC domain-containing protein</fullName>
    </recommendedName>
</protein>
<evidence type="ECO:0000256" key="2">
    <source>
        <dbReference type="ARBA" id="ARBA00022737"/>
    </source>
</evidence>
<dbReference type="InterPro" id="IPR027417">
    <property type="entry name" value="P-loop_NTPase"/>
</dbReference>
<evidence type="ECO:0000256" key="3">
    <source>
        <dbReference type="ARBA" id="ARBA00022741"/>
    </source>
</evidence>
<evidence type="ECO:0000313" key="10">
    <source>
        <dbReference type="Proteomes" id="UP001472677"/>
    </source>
</evidence>
<organism evidence="9 10">
    <name type="scientific">Hibiscus sabdariffa</name>
    <name type="common">roselle</name>
    <dbReference type="NCBI Taxonomy" id="183260"/>
    <lineage>
        <taxon>Eukaryota</taxon>
        <taxon>Viridiplantae</taxon>
        <taxon>Streptophyta</taxon>
        <taxon>Embryophyta</taxon>
        <taxon>Tracheophyta</taxon>
        <taxon>Spermatophyta</taxon>
        <taxon>Magnoliopsida</taxon>
        <taxon>eudicotyledons</taxon>
        <taxon>Gunneridae</taxon>
        <taxon>Pentapetalae</taxon>
        <taxon>rosids</taxon>
        <taxon>malvids</taxon>
        <taxon>Malvales</taxon>
        <taxon>Malvaceae</taxon>
        <taxon>Malvoideae</taxon>
        <taxon>Hibiscus</taxon>
    </lineage>
</organism>
<feature type="domain" description="NB-ARC" evidence="6">
    <location>
        <begin position="149"/>
        <end position="311"/>
    </location>
</feature>
<dbReference type="InterPro" id="IPR058922">
    <property type="entry name" value="WHD_DRP"/>
</dbReference>
<comment type="caution">
    <text evidence="9">The sequence shown here is derived from an EMBL/GenBank/DDBJ whole genome shotgun (WGS) entry which is preliminary data.</text>
</comment>
<evidence type="ECO:0000313" key="9">
    <source>
        <dbReference type="EMBL" id="KAK8524875.1"/>
    </source>
</evidence>
<evidence type="ECO:0000259" key="6">
    <source>
        <dbReference type="Pfam" id="PF00931"/>
    </source>
</evidence>
<feature type="domain" description="Disease resistance protein At4g27190-like leucine-rich repeats" evidence="7">
    <location>
        <begin position="811"/>
        <end position="913"/>
    </location>
</feature>
<dbReference type="Gene3D" id="1.10.8.430">
    <property type="entry name" value="Helical domain of apoptotic protease-activating factors"/>
    <property type="match status" value="1"/>
</dbReference>
<dbReference type="EMBL" id="JBBPBM010000041">
    <property type="protein sequence ID" value="KAK8524875.1"/>
    <property type="molecule type" value="Genomic_DNA"/>
</dbReference>
<dbReference type="Pfam" id="PF13855">
    <property type="entry name" value="LRR_8"/>
    <property type="match status" value="1"/>
</dbReference>
<dbReference type="Pfam" id="PF23559">
    <property type="entry name" value="WHD_DRP"/>
    <property type="match status" value="1"/>
</dbReference>
<comment type="similarity">
    <text evidence="1">Belongs to the disease resistance NB-LRR family.</text>
</comment>
<proteinExistence type="inferred from homology"/>
<dbReference type="Pfam" id="PF00931">
    <property type="entry name" value="NB-ARC"/>
    <property type="match status" value="1"/>
</dbReference>
<evidence type="ECO:0000256" key="1">
    <source>
        <dbReference type="ARBA" id="ARBA00008894"/>
    </source>
</evidence>
<dbReference type="PRINTS" id="PR00364">
    <property type="entry name" value="DISEASERSIST"/>
</dbReference>
<dbReference type="Gene3D" id="3.40.50.300">
    <property type="entry name" value="P-loop containing nucleotide triphosphate hydrolases"/>
    <property type="match status" value="1"/>
</dbReference>
<dbReference type="PANTHER" id="PTHR33463:SF212">
    <property type="entry name" value="AND NB-ARC DOMAINS-CONTAINING DISEASE RESISTANCE PROTEIN, PUTATIVE-RELATED"/>
    <property type="match status" value="1"/>
</dbReference>
<dbReference type="Proteomes" id="UP001472677">
    <property type="component" value="Unassembled WGS sequence"/>
</dbReference>
<dbReference type="InterPro" id="IPR057135">
    <property type="entry name" value="At4g27190-like_LRR"/>
</dbReference>
<accession>A0ABR2CWZ4</accession>
<reference evidence="9 10" key="1">
    <citation type="journal article" date="2024" name="G3 (Bethesda)">
        <title>Genome assembly of Hibiscus sabdariffa L. provides insights into metabolisms of medicinal natural products.</title>
        <authorList>
            <person name="Kim T."/>
        </authorList>
    </citation>
    <scope>NUCLEOTIDE SEQUENCE [LARGE SCALE GENOMIC DNA]</scope>
    <source>
        <strain evidence="9">TK-2024</strain>
        <tissue evidence="9">Old leaves</tissue>
    </source>
</reference>
<keyword evidence="3" id="KW-0547">Nucleotide-binding</keyword>
<dbReference type="InterPro" id="IPR050905">
    <property type="entry name" value="Plant_NBS-LRR"/>
</dbReference>